<dbReference type="InterPro" id="IPR006269">
    <property type="entry name" value="KDO8P_synthase"/>
</dbReference>
<comment type="similarity">
    <text evidence="2">Belongs to the KdsA family.</text>
</comment>
<dbReference type="InterPro" id="IPR006218">
    <property type="entry name" value="DAHP1/KDSA"/>
</dbReference>
<dbReference type="GO" id="GO:0008676">
    <property type="term" value="F:3-deoxy-8-phosphooctulonate synthase activity"/>
    <property type="evidence" value="ECO:0007669"/>
    <property type="project" value="UniProtKB-EC"/>
</dbReference>
<organism evidence="8">
    <name type="scientific">marine sediment metagenome</name>
    <dbReference type="NCBI Taxonomy" id="412755"/>
    <lineage>
        <taxon>unclassified sequences</taxon>
        <taxon>metagenomes</taxon>
        <taxon>ecological metagenomes</taxon>
    </lineage>
</organism>
<dbReference type="EC" id="2.5.1.55" evidence="3"/>
<name>X1ING1_9ZZZZ</name>
<evidence type="ECO:0000259" key="7">
    <source>
        <dbReference type="Pfam" id="PF00793"/>
    </source>
</evidence>
<evidence type="ECO:0000256" key="4">
    <source>
        <dbReference type="ARBA" id="ARBA00022490"/>
    </source>
</evidence>
<dbReference type="SUPFAM" id="SSF51569">
    <property type="entry name" value="Aldolase"/>
    <property type="match status" value="1"/>
</dbReference>
<feature type="domain" description="DAHP synthetase I/KDSA" evidence="7">
    <location>
        <begin position="4"/>
        <end position="170"/>
    </location>
</feature>
<evidence type="ECO:0000256" key="6">
    <source>
        <dbReference type="ARBA" id="ARBA00049112"/>
    </source>
</evidence>
<dbReference type="PANTHER" id="PTHR21057">
    <property type="entry name" value="PHOSPHO-2-DEHYDRO-3-DEOXYHEPTONATE ALDOLASE"/>
    <property type="match status" value="1"/>
</dbReference>
<accession>X1ING1</accession>
<feature type="non-terminal residue" evidence="8">
    <location>
        <position position="1"/>
    </location>
</feature>
<dbReference type="EMBL" id="BARU01039693">
    <property type="protein sequence ID" value="GAH83951.1"/>
    <property type="molecule type" value="Genomic_DNA"/>
</dbReference>
<evidence type="ECO:0000256" key="2">
    <source>
        <dbReference type="ARBA" id="ARBA00010499"/>
    </source>
</evidence>
<comment type="caution">
    <text evidence="8">The sequence shown here is derived from an EMBL/GenBank/DDBJ whole genome shotgun (WGS) entry which is preliminary data.</text>
</comment>
<proteinExistence type="inferred from homology"/>
<dbReference type="NCBIfam" id="NF003543">
    <property type="entry name" value="PRK05198.1"/>
    <property type="match status" value="1"/>
</dbReference>
<sequence>TAKAVLDIIQVPALLSRQTDLITACALSGKALNIKKGQFMSPADMQNVVRKAVKAGNNRLLLTERGVTFGYNNLVSDMRSLQIMREFGYPVIYDATHSVQLPGEKGTSSGGQRDFIPGLSRAAVGMGCDGIFIEVHRNPGKAPCDGPNMLELDKLEDLLKQLKKIDKIVKPA</sequence>
<dbReference type="Pfam" id="PF00793">
    <property type="entry name" value="DAHP_synth_1"/>
    <property type="match status" value="1"/>
</dbReference>
<gene>
    <name evidence="8" type="ORF">S03H2_61492</name>
</gene>
<evidence type="ECO:0000256" key="1">
    <source>
        <dbReference type="ARBA" id="ARBA00004496"/>
    </source>
</evidence>
<protein>
    <recommendedName>
        <fullName evidence="3">3-deoxy-8-phosphooctulonate synthase</fullName>
        <ecNumber evidence="3">2.5.1.55</ecNumber>
    </recommendedName>
</protein>
<dbReference type="AlphaFoldDB" id="X1ING1"/>
<evidence type="ECO:0000256" key="3">
    <source>
        <dbReference type="ARBA" id="ARBA00012693"/>
    </source>
</evidence>
<evidence type="ECO:0000313" key="8">
    <source>
        <dbReference type="EMBL" id="GAH83951.1"/>
    </source>
</evidence>
<keyword evidence="5" id="KW-0808">Transferase</keyword>
<comment type="catalytic activity">
    <reaction evidence="6">
        <text>D-arabinose 5-phosphate + phosphoenolpyruvate + H2O = 3-deoxy-alpha-D-manno-2-octulosonate-8-phosphate + phosphate</text>
        <dbReference type="Rhea" id="RHEA:14053"/>
        <dbReference type="ChEBI" id="CHEBI:15377"/>
        <dbReference type="ChEBI" id="CHEBI:43474"/>
        <dbReference type="ChEBI" id="CHEBI:57693"/>
        <dbReference type="ChEBI" id="CHEBI:58702"/>
        <dbReference type="ChEBI" id="CHEBI:85985"/>
        <dbReference type="EC" id="2.5.1.55"/>
    </reaction>
</comment>
<dbReference type="InterPro" id="IPR013785">
    <property type="entry name" value="Aldolase_TIM"/>
</dbReference>
<comment type="subcellular location">
    <subcellularLocation>
        <location evidence="1">Cytoplasm</location>
    </subcellularLocation>
</comment>
<reference evidence="8" key="1">
    <citation type="journal article" date="2014" name="Front. Microbiol.">
        <title>High frequency of phylogenetically diverse reductive dehalogenase-homologous genes in deep subseafloor sedimentary metagenomes.</title>
        <authorList>
            <person name="Kawai M."/>
            <person name="Futagami T."/>
            <person name="Toyoda A."/>
            <person name="Takaki Y."/>
            <person name="Nishi S."/>
            <person name="Hori S."/>
            <person name="Arai W."/>
            <person name="Tsubouchi T."/>
            <person name="Morono Y."/>
            <person name="Uchiyama I."/>
            <person name="Ito T."/>
            <person name="Fujiyama A."/>
            <person name="Inagaki F."/>
            <person name="Takami H."/>
        </authorList>
    </citation>
    <scope>NUCLEOTIDE SEQUENCE</scope>
    <source>
        <strain evidence="8">Expedition CK06-06</strain>
    </source>
</reference>
<keyword evidence="4" id="KW-0963">Cytoplasm</keyword>
<dbReference type="Gene3D" id="3.20.20.70">
    <property type="entry name" value="Aldolase class I"/>
    <property type="match status" value="1"/>
</dbReference>
<evidence type="ECO:0000256" key="5">
    <source>
        <dbReference type="ARBA" id="ARBA00022679"/>
    </source>
</evidence>
<dbReference type="GO" id="GO:0005737">
    <property type="term" value="C:cytoplasm"/>
    <property type="evidence" value="ECO:0007669"/>
    <property type="project" value="UniProtKB-SubCell"/>
</dbReference>